<evidence type="ECO:0000256" key="4">
    <source>
        <dbReference type="ARBA" id="ARBA00023136"/>
    </source>
</evidence>
<dbReference type="PANTHER" id="PTHR28668:SF1">
    <property type="entry name" value="TRANSMEMBRANE PROTEIN 234"/>
    <property type="match status" value="1"/>
</dbReference>
<keyword evidence="7" id="KW-1185">Reference proteome</keyword>
<dbReference type="GO" id="GO:0016020">
    <property type="term" value="C:membrane"/>
    <property type="evidence" value="ECO:0007669"/>
    <property type="project" value="UniProtKB-SubCell"/>
</dbReference>
<feature type="transmembrane region" description="Helical" evidence="5">
    <location>
        <begin position="172"/>
        <end position="191"/>
    </location>
</feature>
<evidence type="ECO:0000313" key="7">
    <source>
        <dbReference type="Proteomes" id="UP000710849"/>
    </source>
</evidence>
<comment type="caution">
    <text evidence="6">The sequence shown here is derived from an EMBL/GenBank/DDBJ whole genome shotgun (WGS) entry which is preliminary data.</text>
</comment>
<feature type="transmembrane region" description="Helical" evidence="5">
    <location>
        <begin position="29"/>
        <end position="50"/>
    </location>
</feature>
<evidence type="ECO:0000256" key="2">
    <source>
        <dbReference type="ARBA" id="ARBA00022692"/>
    </source>
</evidence>
<comment type="subcellular location">
    <subcellularLocation>
        <location evidence="1">Membrane</location>
        <topology evidence="1">Multi-pass membrane protein</topology>
    </subcellularLocation>
</comment>
<dbReference type="InterPro" id="IPR018908">
    <property type="entry name" value="TMEM234"/>
</dbReference>
<keyword evidence="3 5" id="KW-1133">Transmembrane helix</keyword>
<organism evidence="6 7">
    <name type="scientific">Botrytis byssoidea</name>
    <dbReference type="NCBI Taxonomy" id="139641"/>
    <lineage>
        <taxon>Eukaryota</taxon>
        <taxon>Fungi</taxon>
        <taxon>Dikarya</taxon>
        <taxon>Ascomycota</taxon>
        <taxon>Pezizomycotina</taxon>
        <taxon>Leotiomycetes</taxon>
        <taxon>Helotiales</taxon>
        <taxon>Sclerotiniaceae</taxon>
        <taxon>Botrytis</taxon>
    </lineage>
</organism>
<dbReference type="Pfam" id="PF10639">
    <property type="entry name" value="TMEM234"/>
    <property type="match status" value="1"/>
</dbReference>
<evidence type="ECO:0008006" key="8">
    <source>
        <dbReference type="Google" id="ProtNLM"/>
    </source>
</evidence>
<sequence>MYSIAPSPIPTLLSDPVTSTPPDTSAPSIFRYIIGFLLIGVAWGFTTPFIRAAARTHQPPSHPILSSPSVTKSFVKSKLYGAFFGVVDLLRNPRYAIPLVINLTGSIWFFLLIGQAVPITNSLAFLFTVLGEWWVERKVISRGNSPRPFPLHPFPINTSRNVAWTPSTRANILIDTWIGMILSLCGIALCVHSKTG</sequence>
<dbReference type="RefSeq" id="XP_038736777.1">
    <property type="nucleotide sequence ID" value="XM_038872219.1"/>
</dbReference>
<evidence type="ECO:0000256" key="5">
    <source>
        <dbReference type="SAM" id="Phobius"/>
    </source>
</evidence>
<dbReference type="AlphaFoldDB" id="A0A9P5IV30"/>
<evidence type="ECO:0000313" key="6">
    <source>
        <dbReference type="EMBL" id="KAF7952211.1"/>
    </source>
</evidence>
<proteinExistence type="predicted"/>
<feature type="transmembrane region" description="Helical" evidence="5">
    <location>
        <begin position="99"/>
        <end position="117"/>
    </location>
</feature>
<protein>
    <recommendedName>
        <fullName evidence="8">Integral membrane protein</fullName>
    </recommendedName>
</protein>
<reference evidence="6 7" key="1">
    <citation type="journal article" date="2020" name="Genome Biol. Evol.">
        <title>Comparative genomics of Sclerotiniaceae.</title>
        <authorList>
            <person name="Valero Jimenez C.A."/>
            <person name="Steentjes M."/>
            <person name="Scholten O.E."/>
            <person name="Van Kan J.A.L."/>
        </authorList>
    </citation>
    <scope>NUCLEOTIDE SEQUENCE [LARGE SCALE GENOMIC DNA]</scope>
    <source>
        <strain evidence="6 7">MUCL 94</strain>
    </source>
</reference>
<dbReference type="PANTHER" id="PTHR28668">
    <property type="entry name" value="TRANSMEMBRANE PROTEIN 234"/>
    <property type="match status" value="1"/>
</dbReference>
<dbReference type="GeneID" id="62145297"/>
<evidence type="ECO:0000256" key="3">
    <source>
        <dbReference type="ARBA" id="ARBA00022989"/>
    </source>
</evidence>
<keyword evidence="2 5" id="KW-0812">Transmembrane</keyword>
<dbReference type="Proteomes" id="UP000710849">
    <property type="component" value="Unassembled WGS sequence"/>
</dbReference>
<gene>
    <name evidence="6" type="ORF">EAE97_001708</name>
</gene>
<evidence type="ECO:0000256" key="1">
    <source>
        <dbReference type="ARBA" id="ARBA00004141"/>
    </source>
</evidence>
<accession>A0A9P5IV30</accession>
<dbReference type="EMBL" id="RCSW01000003">
    <property type="protein sequence ID" value="KAF7952211.1"/>
    <property type="molecule type" value="Genomic_DNA"/>
</dbReference>
<name>A0A9P5IV30_9HELO</name>
<keyword evidence="4 5" id="KW-0472">Membrane</keyword>